<feature type="domain" description="Isopenicillin N synthase-like Fe(2+) 2OG dioxygenase" evidence="4">
    <location>
        <begin position="99"/>
        <end position="158"/>
    </location>
</feature>
<evidence type="ECO:0000259" key="4">
    <source>
        <dbReference type="Pfam" id="PF03171"/>
    </source>
</evidence>
<evidence type="ECO:0000313" key="6">
    <source>
        <dbReference type="EMBL" id="RYR73449.1"/>
    </source>
</evidence>
<gene>
    <name evidence="6" type="ORF">Ahy_A02g007801</name>
</gene>
<dbReference type="InterPro" id="IPR044861">
    <property type="entry name" value="IPNS-like_FE2OG_OXY"/>
</dbReference>
<dbReference type="STRING" id="3818.A0A445EDS2"/>
<dbReference type="InterPro" id="IPR026992">
    <property type="entry name" value="DIOX_N"/>
</dbReference>
<dbReference type="InterPro" id="IPR027443">
    <property type="entry name" value="IPNS-like_sf"/>
</dbReference>
<dbReference type="AlphaFoldDB" id="A0A445EDS2"/>
<reference evidence="6 7" key="1">
    <citation type="submission" date="2019-01" db="EMBL/GenBank/DDBJ databases">
        <title>Sequencing of cultivated peanut Arachis hypogaea provides insights into genome evolution and oil improvement.</title>
        <authorList>
            <person name="Chen X."/>
        </authorList>
    </citation>
    <scope>NUCLEOTIDE SEQUENCE [LARGE SCALE GENOMIC DNA]</scope>
    <source>
        <strain evidence="7">cv. Fuhuasheng</strain>
        <tissue evidence="6">Leaves</tissue>
    </source>
</reference>
<dbReference type="Pfam" id="PF14226">
    <property type="entry name" value="DIOX_N"/>
    <property type="match status" value="1"/>
</dbReference>
<feature type="coiled-coil region" evidence="3">
    <location>
        <begin position="21"/>
        <end position="48"/>
    </location>
</feature>
<dbReference type="PANTHER" id="PTHR47990">
    <property type="entry name" value="2-OXOGLUTARATE (2OG) AND FE(II)-DEPENDENT OXYGENASE SUPERFAMILY PROTEIN-RELATED"/>
    <property type="match status" value="1"/>
</dbReference>
<proteinExistence type="predicted"/>
<keyword evidence="2" id="KW-0408">Iron</keyword>
<keyword evidence="3" id="KW-0175">Coiled coil</keyword>
<evidence type="ECO:0000259" key="5">
    <source>
        <dbReference type="Pfam" id="PF14226"/>
    </source>
</evidence>
<comment type="caution">
    <text evidence="6">The sequence shown here is derived from an EMBL/GenBank/DDBJ whole genome shotgun (WGS) entry which is preliminary data.</text>
</comment>
<dbReference type="InterPro" id="IPR050231">
    <property type="entry name" value="Iron_ascorbate_oxido_reductase"/>
</dbReference>
<dbReference type="Pfam" id="PF03171">
    <property type="entry name" value="2OG-FeII_Oxy"/>
    <property type="match status" value="1"/>
</dbReference>
<evidence type="ECO:0000313" key="7">
    <source>
        <dbReference type="Proteomes" id="UP000289738"/>
    </source>
</evidence>
<feature type="domain" description="Non-haem dioxygenase N-terminal" evidence="5">
    <location>
        <begin position="27"/>
        <end position="96"/>
    </location>
</feature>
<organism evidence="6 7">
    <name type="scientific">Arachis hypogaea</name>
    <name type="common">Peanut</name>
    <dbReference type="NCBI Taxonomy" id="3818"/>
    <lineage>
        <taxon>Eukaryota</taxon>
        <taxon>Viridiplantae</taxon>
        <taxon>Streptophyta</taxon>
        <taxon>Embryophyta</taxon>
        <taxon>Tracheophyta</taxon>
        <taxon>Spermatophyta</taxon>
        <taxon>Magnoliopsida</taxon>
        <taxon>eudicotyledons</taxon>
        <taxon>Gunneridae</taxon>
        <taxon>Pentapetalae</taxon>
        <taxon>rosids</taxon>
        <taxon>fabids</taxon>
        <taxon>Fabales</taxon>
        <taxon>Fabaceae</taxon>
        <taxon>Papilionoideae</taxon>
        <taxon>50 kb inversion clade</taxon>
        <taxon>dalbergioids sensu lato</taxon>
        <taxon>Dalbergieae</taxon>
        <taxon>Pterocarpus clade</taxon>
        <taxon>Arachis</taxon>
    </lineage>
</organism>
<sequence length="178" mass="20132">MGAVIYFLLWPKQKQPRSKDKENNSEDFEQLKNKKEELKKLKKACERCRCFKIINLTVPEILMADMKIVAKYLYELPMEIKKQKKAVIPESGYRAPEIYSFNPENIGSTGAPIHTDTGFITLLQDDENVGGLEMMDHSSSFKPVPPLPGSFLCIIGDVGHVCVISILSNWAKNVLESN</sequence>
<keyword evidence="7" id="KW-1185">Reference proteome</keyword>
<evidence type="ECO:0000256" key="1">
    <source>
        <dbReference type="ARBA" id="ARBA00022723"/>
    </source>
</evidence>
<evidence type="ECO:0000256" key="2">
    <source>
        <dbReference type="ARBA" id="ARBA00023004"/>
    </source>
</evidence>
<evidence type="ECO:0008006" key="8">
    <source>
        <dbReference type="Google" id="ProtNLM"/>
    </source>
</evidence>
<name>A0A445EDS2_ARAHY</name>
<dbReference type="GO" id="GO:0046872">
    <property type="term" value="F:metal ion binding"/>
    <property type="evidence" value="ECO:0007669"/>
    <property type="project" value="UniProtKB-KW"/>
</dbReference>
<dbReference type="SUPFAM" id="SSF51197">
    <property type="entry name" value="Clavaminate synthase-like"/>
    <property type="match status" value="1"/>
</dbReference>
<protein>
    <recommendedName>
        <fullName evidence="8">Isopenicillin N synthase-like Fe(2+) 2OG dioxygenase domain-containing protein</fullName>
    </recommendedName>
</protein>
<dbReference type="EMBL" id="SDMP01000002">
    <property type="protein sequence ID" value="RYR73449.1"/>
    <property type="molecule type" value="Genomic_DNA"/>
</dbReference>
<dbReference type="Proteomes" id="UP000289738">
    <property type="component" value="Chromosome A02"/>
</dbReference>
<evidence type="ECO:0000256" key="3">
    <source>
        <dbReference type="SAM" id="Coils"/>
    </source>
</evidence>
<keyword evidence="1" id="KW-0479">Metal-binding</keyword>
<dbReference type="Gene3D" id="2.60.120.330">
    <property type="entry name" value="B-lactam Antibiotic, Isopenicillin N Synthase, Chain"/>
    <property type="match status" value="2"/>
</dbReference>
<accession>A0A445EDS2</accession>